<feature type="compositionally biased region" description="Low complexity" evidence="1">
    <location>
        <begin position="21"/>
        <end position="33"/>
    </location>
</feature>
<keyword evidence="3" id="KW-1185">Reference proteome</keyword>
<feature type="compositionally biased region" description="Basic and acidic residues" evidence="1">
    <location>
        <begin position="37"/>
        <end position="52"/>
    </location>
</feature>
<protein>
    <recommendedName>
        <fullName evidence="4">Gag-like protein</fullName>
    </recommendedName>
</protein>
<dbReference type="OrthoDB" id="3942891at2759"/>
<feature type="region of interest" description="Disordered" evidence="1">
    <location>
        <begin position="346"/>
        <end position="371"/>
    </location>
</feature>
<accession>A0A8J5D127</accession>
<dbReference type="Proteomes" id="UP000770661">
    <property type="component" value="Unassembled WGS sequence"/>
</dbReference>
<organism evidence="2 3">
    <name type="scientific">Chionoecetes opilio</name>
    <name type="common">Atlantic snow crab</name>
    <name type="synonym">Cancer opilio</name>
    <dbReference type="NCBI Taxonomy" id="41210"/>
    <lineage>
        <taxon>Eukaryota</taxon>
        <taxon>Metazoa</taxon>
        <taxon>Ecdysozoa</taxon>
        <taxon>Arthropoda</taxon>
        <taxon>Crustacea</taxon>
        <taxon>Multicrustacea</taxon>
        <taxon>Malacostraca</taxon>
        <taxon>Eumalacostraca</taxon>
        <taxon>Eucarida</taxon>
        <taxon>Decapoda</taxon>
        <taxon>Pleocyemata</taxon>
        <taxon>Brachyura</taxon>
        <taxon>Eubrachyura</taxon>
        <taxon>Majoidea</taxon>
        <taxon>Majidae</taxon>
        <taxon>Chionoecetes</taxon>
    </lineage>
</organism>
<evidence type="ECO:0000256" key="1">
    <source>
        <dbReference type="SAM" id="MobiDB-lite"/>
    </source>
</evidence>
<dbReference type="EMBL" id="JACEEZ010005400">
    <property type="protein sequence ID" value="KAG0725657.1"/>
    <property type="molecule type" value="Genomic_DNA"/>
</dbReference>
<feature type="compositionally biased region" description="Low complexity" evidence="1">
    <location>
        <begin position="300"/>
        <end position="309"/>
    </location>
</feature>
<reference evidence="2" key="1">
    <citation type="submission" date="2020-07" db="EMBL/GenBank/DDBJ databases">
        <title>The High-quality genome of the commercially important snow crab, Chionoecetes opilio.</title>
        <authorList>
            <person name="Jeong J.-H."/>
            <person name="Ryu S."/>
        </authorList>
    </citation>
    <scope>NUCLEOTIDE SEQUENCE</scope>
    <source>
        <strain evidence="2">MADBK_172401_WGS</strain>
        <tissue evidence="2">Digestive gland</tissue>
    </source>
</reference>
<evidence type="ECO:0000313" key="2">
    <source>
        <dbReference type="EMBL" id="KAG0725657.1"/>
    </source>
</evidence>
<sequence length="460" mass="51712">MITRSTANASPPGVGKRASERPSSSSPPKHSTPIMKLTKEADRSPERERELASADDAYDVDDDESEPPLVIDMSVRSEDQQQAAQGKDWTTMVNGRAAHPKFKLRSLEDQPSASTYLAITALEDDNPTLKMEDEESVALLRRLADEGNRVLLLDPSVRRHKVVLERYPVDFPLDAVKAQPHVVSATRLRGWDNIATRQVMIVHEGQPPAKLSLRSWSTYTLRPYRSEPVRCYKCQRFNQLQVRCEHSVRCGVYSLNHPTEDCIGRHKAKEATTAKCPNCGRKHHAWNPQCPERLRRMPQPRLQQQLQAPRRQHRHHETSGQPQQQQRQHRFIPAPLPARPAWVKAVKQPSPLVPRDPTPGHGSGGRESEAQLTVSVRRRLPSPPPHFSPHCLNGRLGPGPAHHTGDALKVTRPASHLHLQCLKRQRQREPTDVALPHATATTTFTSARRRVQLLIASSSA</sequence>
<comment type="caution">
    <text evidence="2">The sequence shown here is derived from an EMBL/GenBank/DDBJ whole genome shotgun (WGS) entry which is preliminary data.</text>
</comment>
<feature type="region of interest" description="Disordered" evidence="1">
    <location>
        <begin position="300"/>
        <end position="328"/>
    </location>
</feature>
<name>A0A8J5D127_CHIOP</name>
<proteinExistence type="predicted"/>
<dbReference type="AlphaFoldDB" id="A0A8J5D127"/>
<feature type="region of interest" description="Disordered" evidence="1">
    <location>
        <begin position="1"/>
        <end position="67"/>
    </location>
</feature>
<evidence type="ECO:0000313" key="3">
    <source>
        <dbReference type="Proteomes" id="UP000770661"/>
    </source>
</evidence>
<feature type="compositionally biased region" description="Acidic residues" evidence="1">
    <location>
        <begin position="56"/>
        <end position="66"/>
    </location>
</feature>
<gene>
    <name evidence="2" type="ORF">GWK47_038182</name>
</gene>
<evidence type="ECO:0008006" key="4">
    <source>
        <dbReference type="Google" id="ProtNLM"/>
    </source>
</evidence>